<comment type="caution">
    <text evidence="2">The sequence shown here is derived from an EMBL/GenBank/DDBJ whole genome shotgun (WGS) entry which is preliminary data.</text>
</comment>
<evidence type="ECO:0000313" key="3">
    <source>
        <dbReference type="Proteomes" id="UP001172681"/>
    </source>
</evidence>
<organism evidence="2 3">
    <name type="scientific">Knufia peltigerae</name>
    <dbReference type="NCBI Taxonomy" id="1002370"/>
    <lineage>
        <taxon>Eukaryota</taxon>
        <taxon>Fungi</taxon>
        <taxon>Dikarya</taxon>
        <taxon>Ascomycota</taxon>
        <taxon>Pezizomycotina</taxon>
        <taxon>Eurotiomycetes</taxon>
        <taxon>Chaetothyriomycetidae</taxon>
        <taxon>Chaetothyriales</taxon>
        <taxon>Trichomeriaceae</taxon>
        <taxon>Knufia</taxon>
    </lineage>
</organism>
<sequence>MSNKKHNPQRGIPKAKHDNADPIQNDDRFTNKFSRPASAESDIRLHNLLGRLEREDKIIVYAFGAFDRYYICWQDSQGQYRQERHGLPLALERWLFPSDGTKRDLDTLQVSLGHNDEFFAFDKYDRISHINTGLRDPRLSICAGAGTSRDEIVPSTSTSCAASTAIVQLRRKSHTFSFSHPEAPTTSTVPNNDLGISAQRRQLQGRKKLRPRSIAITGILSLKGSHERNRSHDSQRNMTTWPEARPQNTEQSRTLRSPVRRRPLYTHACVQTESIVTEEETYQRAIPDTSTMTAAKCFHHEHDQDYQNDNDTDNAEVSKSTTRSRDSSISVFSDISSRTVDSGISLSSTSTMSSTSTHLRNPINMGAMNRYFRESQYRLGDSLIRTTATTIDVGALCH</sequence>
<feature type="compositionally biased region" description="Basic and acidic residues" evidence="1">
    <location>
        <begin position="224"/>
        <end position="235"/>
    </location>
</feature>
<dbReference type="EMBL" id="JAPDRN010000065">
    <property type="protein sequence ID" value="KAJ9630112.1"/>
    <property type="molecule type" value="Genomic_DNA"/>
</dbReference>
<keyword evidence="3" id="KW-1185">Reference proteome</keyword>
<feature type="region of interest" description="Disordered" evidence="1">
    <location>
        <begin position="301"/>
        <end position="329"/>
    </location>
</feature>
<feature type="compositionally biased region" description="Low complexity" evidence="1">
    <location>
        <begin position="341"/>
        <end position="357"/>
    </location>
</feature>
<feature type="compositionally biased region" description="Polar residues" evidence="1">
    <location>
        <begin position="236"/>
        <end position="255"/>
    </location>
</feature>
<evidence type="ECO:0000313" key="2">
    <source>
        <dbReference type="EMBL" id="KAJ9630112.1"/>
    </source>
</evidence>
<feature type="compositionally biased region" description="Basic and acidic residues" evidence="1">
    <location>
        <begin position="15"/>
        <end position="30"/>
    </location>
</feature>
<protein>
    <submittedName>
        <fullName evidence="2">Uncharacterized protein</fullName>
    </submittedName>
</protein>
<reference evidence="2" key="1">
    <citation type="submission" date="2022-10" db="EMBL/GenBank/DDBJ databases">
        <title>Culturing micro-colonial fungi from biological soil crusts in the Mojave desert and describing Neophaeococcomyces mojavensis, and introducing the new genera and species Taxawa tesnikishii.</title>
        <authorList>
            <person name="Kurbessoian T."/>
            <person name="Stajich J.E."/>
        </authorList>
    </citation>
    <scope>NUCLEOTIDE SEQUENCE</scope>
    <source>
        <strain evidence="2">TK_35</strain>
    </source>
</reference>
<proteinExistence type="predicted"/>
<dbReference type="AlphaFoldDB" id="A0AA38Y0Q5"/>
<feature type="region of interest" description="Disordered" evidence="1">
    <location>
        <begin position="221"/>
        <end position="260"/>
    </location>
</feature>
<gene>
    <name evidence="2" type="ORF">H2204_008767</name>
</gene>
<feature type="region of interest" description="Disordered" evidence="1">
    <location>
        <begin position="1"/>
        <end position="33"/>
    </location>
</feature>
<evidence type="ECO:0000256" key="1">
    <source>
        <dbReference type="SAM" id="MobiDB-lite"/>
    </source>
</evidence>
<feature type="region of interest" description="Disordered" evidence="1">
    <location>
        <begin position="341"/>
        <end position="361"/>
    </location>
</feature>
<name>A0AA38Y0Q5_9EURO</name>
<dbReference type="Proteomes" id="UP001172681">
    <property type="component" value="Unassembled WGS sequence"/>
</dbReference>
<accession>A0AA38Y0Q5</accession>